<protein>
    <submittedName>
        <fullName evidence="3">8071_t:CDS:1</fullName>
    </submittedName>
</protein>
<name>A0A9N9DR49_9GLOM</name>
<feature type="non-terminal residue" evidence="3">
    <location>
        <position position="670"/>
    </location>
</feature>
<feature type="region of interest" description="Disordered" evidence="1">
    <location>
        <begin position="477"/>
        <end position="670"/>
    </location>
</feature>
<feature type="compositionally biased region" description="Polar residues" evidence="1">
    <location>
        <begin position="491"/>
        <end position="565"/>
    </location>
</feature>
<evidence type="ECO:0000256" key="2">
    <source>
        <dbReference type="SAM" id="Phobius"/>
    </source>
</evidence>
<proteinExistence type="predicted"/>
<keyword evidence="4" id="KW-1185">Reference proteome</keyword>
<evidence type="ECO:0000313" key="4">
    <source>
        <dbReference type="Proteomes" id="UP000789342"/>
    </source>
</evidence>
<reference evidence="3" key="1">
    <citation type="submission" date="2021-06" db="EMBL/GenBank/DDBJ databases">
        <authorList>
            <person name="Kallberg Y."/>
            <person name="Tangrot J."/>
            <person name="Rosling A."/>
        </authorList>
    </citation>
    <scope>NUCLEOTIDE SEQUENCE</scope>
    <source>
        <strain evidence="3">CL551</strain>
    </source>
</reference>
<gene>
    <name evidence="3" type="ORF">AMORRO_LOCUS9697</name>
</gene>
<keyword evidence="2" id="KW-1133">Transmembrane helix</keyword>
<feature type="compositionally biased region" description="Polar residues" evidence="1">
    <location>
        <begin position="618"/>
        <end position="653"/>
    </location>
</feature>
<comment type="caution">
    <text evidence="3">The sequence shown here is derived from an EMBL/GenBank/DDBJ whole genome shotgun (WGS) entry which is preliminary data.</text>
</comment>
<dbReference type="Proteomes" id="UP000789342">
    <property type="component" value="Unassembled WGS sequence"/>
</dbReference>
<feature type="transmembrane region" description="Helical" evidence="2">
    <location>
        <begin position="206"/>
        <end position="226"/>
    </location>
</feature>
<evidence type="ECO:0000256" key="1">
    <source>
        <dbReference type="SAM" id="MobiDB-lite"/>
    </source>
</evidence>
<evidence type="ECO:0000313" key="3">
    <source>
        <dbReference type="EMBL" id="CAG8645103.1"/>
    </source>
</evidence>
<keyword evidence="2" id="KW-0472">Membrane</keyword>
<organism evidence="3 4">
    <name type="scientific">Acaulospora morrowiae</name>
    <dbReference type="NCBI Taxonomy" id="94023"/>
    <lineage>
        <taxon>Eukaryota</taxon>
        <taxon>Fungi</taxon>
        <taxon>Fungi incertae sedis</taxon>
        <taxon>Mucoromycota</taxon>
        <taxon>Glomeromycotina</taxon>
        <taxon>Glomeromycetes</taxon>
        <taxon>Diversisporales</taxon>
        <taxon>Acaulosporaceae</taxon>
        <taxon>Acaulospora</taxon>
    </lineage>
</organism>
<sequence>VKDVDPLVSVTIRNLSQTGFPVWNSFVCSQNLIGLTVQTLKRTKLSGNVDQVPDSYISKTNATDLIAGDWNTKTDTSCFVFRNIHNNYIFLPGTLDQMILIATVSTGSQNTSNNAILFGIFDDERSIGTVEPFAAKIPSTNNFTFTRIESIDNNKNSHSYFSVSKQDHDSVSNSGNGSVATIFTYSPDTYLVMRYTEIRLYTPYDLFAAIGGLLIYVIAIWIFLFGHGKYKAWGAIHRYIFRNSPDAHRKKHSKDIYENSGAIESQTNLVDSSKIIESKGDHYRYVPKNKDPEYYFTNSDVPNLSQIPRVSSGEGRTINEKDIIEKINDMVDEKLWFLEQTLNNHYLSEFRLRKYEIDYNHMKLEPNKKDTEGEFLIKPTAQLTLDYTDYPHSPIKTNISEELKESQSQYSTNIQDEKSKDSSDDADYQLSEKSERSLETQPEELATEEQQTIIVQKVEQPAAVIIPKTLQSEQSTEILQKPKIPKRPTIVTRSESQSTVTTQKSPTRPTIVTRSESQSTATTQKSPTRPTMVTRSESQSTVTTPKSPTLTRHSQTVSSRKSASLETGGARPMGARRYPSTRRSGGSNKDKGTGGNTETRSKTSSISSSSSPVTLTTQAQHDSSFQPTHPYVTTESTSLPTDSQIEHQSTQQTETKKGKHRAILSSDEEE</sequence>
<accession>A0A9N9DR49</accession>
<dbReference type="OrthoDB" id="5596129at2759"/>
<dbReference type="AlphaFoldDB" id="A0A9N9DR49"/>
<keyword evidence="2" id="KW-0812">Transmembrane</keyword>
<feature type="region of interest" description="Disordered" evidence="1">
    <location>
        <begin position="402"/>
        <end position="448"/>
    </location>
</feature>
<dbReference type="EMBL" id="CAJVPV010009773">
    <property type="protein sequence ID" value="CAG8645103.1"/>
    <property type="molecule type" value="Genomic_DNA"/>
</dbReference>
<feature type="compositionally biased region" description="Low complexity" evidence="1">
    <location>
        <begin position="602"/>
        <end position="617"/>
    </location>
</feature>